<evidence type="ECO:0000259" key="1">
    <source>
        <dbReference type="Pfam" id="PF12680"/>
    </source>
</evidence>
<evidence type="ECO:0000313" key="3">
    <source>
        <dbReference type="Proteomes" id="UP000474967"/>
    </source>
</evidence>
<name>A0A6L9XXI6_9MICO</name>
<reference evidence="2 3" key="1">
    <citation type="journal article" date="2014" name="J. Microbiol.">
        <title>Diaminobutyricibacter tongyongensis gen. nov., sp. nov. and Homoserinibacter gongjuensis gen. nov., sp. nov. belong to the family Microbacteriaceae.</title>
        <authorList>
            <person name="Kim S.J."/>
            <person name="Ahn J.H."/>
            <person name="Weon H.Y."/>
            <person name="Hamada M."/>
            <person name="Suzuki K."/>
            <person name="Kwon S.W."/>
        </authorList>
    </citation>
    <scope>NUCLEOTIDE SEQUENCE [LARGE SCALE GENOMIC DNA]</scope>
    <source>
        <strain evidence="2 3">NBRC 108724</strain>
    </source>
</reference>
<dbReference type="AlphaFoldDB" id="A0A6L9XXI6"/>
<dbReference type="RefSeq" id="WP_163288894.1">
    <property type="nucleotide sequence ID" value="NZ_JAAGWY010000001.1"/>
</dbReference>
<accession>A0A6L9XXI6</accession>
<dbReference type="Gene3D" id="3.10.450.50">
    <property type="match status" value="1"/>
</dbReference>
<sequence length="119" mass="12741">MLAIRSKQDMLARASNLFWSDVVGPRNKTKKGVEMGSGKVVLDFMDDVLNRHNGDRAGEYFTEDMAWHGGTVGTVAGRDAVAGLMTTVVTARGDVGPRLLIADIACTSKIYCGMCAIST</sequence>
<proteinExistence type="predicted"/>
<evidence type="ECO:0000313" key="2">
    <source>
        <dbReference type="EMBL" id="NEN05718.1"/>
    </source>
</evidence>
<comment type="caution">
    <text evidence="2">The sequence shown here is derived from an EMBL/GenBank/DDBJ whole genome shotgun (WGS) entry which is preliminary data.</text>
</comment>
<dbReference type="SUPFAM" id="SSF54427">
    <property type="entry name" value="NTF2-like"/>
    <property type="match status" value="1"/>
</dbReference>
<dbReference type="InterPro" id="IPR037401">
    <property type="entry name" value="SnoaL-like"/>
</dbReference>
<protein>
    <submittedName>
        <fullName evidence="2">Ester cyclase</fullName>
    </submittedName>
</protein>
<keyword evidence="3" id="KW-1185">Reference proteome</keyword>
<dbReference type="EMBL" id="JAAGWY010000001">
    <property type="protein sequence ID" value="NEN05718.1"/>
    <property type="molecule type" value="Genomic_DNA"/>
</dbReference>
<feature type="domain" description="SnoaL-like" evidence="1">
    <location>
        <begin position="42"/>
        <end position="92"/>
    </location>
</feature>
<dbReference type="Pfam" id="PF12680">
    <property type="entry name" value="SnoaL_2"/>
    <property type="match status" value="1"/>
</dbReference>
<dbReference type="InterPro" id="IPR032710">
    <property type="entry name" value="NTF2-like_dom_sf"/>
</dbReference>
<dbReference type="Proteomes" id="UP000474967">
    <property type="component" value="Unassembled WGS sequence"/>
</dbReference>
<organism evidence="2 3">
    <name type="scientific">Leifsonia tongyongensis</name>
    <dbReference type="NCBI Taxonomy" id="1268043"/>
    <lineage>
        <taxon>Bacteria</taxon>
        <taxon>Bacillati</taxon>
        <taxon>Actinomycetota</taxon>
        <taxon>Actinomycetes</taxon>
        <taxon>Micrococcales</taxon>
        <taxon>Microbacteriaceae</taxon>
        <taxon>Leifsonia</taxon>
    </lineage>
</organism>
<gene>
    <name evidence="2" type="ORF">G3T36_07515</name>
</gene>